<evidence type="ECO:0000259" key="2">
    <source>
        <dbReference type="Pfam" id="PF20254"/>
    </source>
</evidence>
<dbReference type="AlphaFoldDB" id="A0A4U3LXR5"/>
<name>A0A4U3LXR5_9ACTN</name>
<protein>
    <recommendedName>
        <fullName evidence="2">N,N-dimethylformamidase beta subunit-like C-terminal domain-containing protein</fullName>
    </recommendedName>
</protein>
<feature type="region of interest" description="Disordered" evidence="1">
    <location>
        <begin position="1"/>
        <end position="20"/>
    </location>
</feature>
<keyword evidence="4" id="KW-1185">Reference proteome</keyword>
<evidence type="ECO:0000313" key="3">
    <source>
        <dbReference type="EMBL" id="TKK81065.1"/>
    </source>
</evidence>
<dbReference type="Proteomes" id="UP000308705">
    <property type="component" value="Unassembled WGS sequence"/>
</dbReference>
<dbReference type="EMBL" id="SZQA01000049">
    <property type="protein sequence ID" value="TKK81065.1"/>
    <property type="molecule type" value="Genomic_DNA"/>
</dbReference>
<evidence type="ECO:0000313" key="4">
    <source>
        <dbReference type="Proteomes" id="UP000308705"/>
    </source>
</evidence>
<dbReference type="OrthoDB" id="505641at2"/>
<comment type="caution">
    <text evidence="3">The sequence shown here is derived from an EMBL/GenBank/DDBJ whole genome shotgun (WGS) entry which is preliminary data.</text>
</comment>
<organism evidence="3 4">
    <name type="scientific">Herbidospora galbida</name>
    <dbReference type="NCBI Taxonomy" id="2575442"/>
    <lineage>
        <taxon>Bacteria</taxon>
        <taxon>Bacillati</taxon>
        <taxon>Actinomycetota</taxon>
        <taxon>Actinomycetes</taxon>
        <taxon>Streptosporangiales</taxon>
        <taxon>Streptosporangiaceae</taxon>
        <taxon>Herbidospora</taxon>
    </lineage>
</organism>
<accession>A0A4U3LXR5</accession>
<proteinExistence type="predicted"/>
<sequence>MSGAYPVPRSAWSPPGWPSPRPTGEGLDAWCYTDRFSYGPGETVEVSAYTTADRYSLTVIRDGAHPEVVHRQTDLPGTAPETPADAYAEGCGWPVTARIAIPGDWPSAMYLIIIRAEAGGQVVENEHFFVVRSAEPGRRTPYALVLTTSTLLSYNDWGGANAYRGLGDDPAVDVASPRLSMLRPLSRGFLRKPPGAPRNRYEEHVPPFWEPRYPVYEWARLRDYGRHHADAFWATYERPFAVWAEQQGYVLDYLTQDDLDRDPSALDGYQCAVLVGHDEYWSWRMRDAIDALVDRGGNVARFGANFCWQVRIEGTTQICHKYVPEDDPVFGTPDQHLVTLHWDHPLIGRPATATMGLTGFAGVYAGYGASAPRGHGGLQVYRPEHWTLAGTDLYYGDLLGGHPARIATFEVDGCAHVVRDGLPFATGADGAPGNLEIIAMGPAVRYEEDHFAGAVPLGDPGLAGIEEYRDTHWVERDDGTRRPTYGSAMMATFTRGEGTVFNSGTSEWVAGLIHRDWFVEHVTRTVLDRLGGHA</sequence>
<evidence type="ECO:0000256" key="1">
    <source>
        <dbReference type="SAM" id="MobiDB-lite"/>
    </source>
</evidence>
<dbReference type="RefSeq" id="WP_137251218.1">
    <property type="nucleotide sequence ID" value="NZ_SZQA01000049.1"/>
</dbReference>
<gene>
    <name evidence="3" type="ORF">FDA94_34315</name>
</gene>
<feature type="domain" description="N,N-dimethylformamidase beta subunit-like C-terminal" evidence="2">
    <location>
        <begin position="62"/>
        <end position="513"/>
    </location>
</feature>
<dbReference type="Pfam" id="PF20254">
    <property type="entry name" value="DMFA2_C"/>
    <property type="match status" value="1"/>
</dbReference>
<dbReference type="InterPro" id="IPR046540">
    <property type="entry name" value="DMFA2_C"/>
</dbReference>
<reference evidence="3 4" key="1">
    <citation type="submission" date="2019-04" db="EMBL/GenBank/DDBJ databases">
        <title>Herbidospora sp. NEAU-GS14.nov., a novel actinomycete isolated from soil.</title>
        <authorList>
            <person name="Han L."/>
        </authorList>
    </citation>
    <scope>NUCLEOTIDE SEQUENCE [LARGE SCALE GENOMIC DNA]</scope>
    <source>
        <strain evidence="3 4">NEAU-GS14</strain>
    </source>
</reference>